<sequence length="152" mass="16585">MARVINSNIWFPDDCIEPPCSVLTGEPIPSFPRSVGEIENLDMEQVDTILDHLEVPKEGGLEDRRRKIKAICGVVAESSSHTRKNSGAVGAEADDNMEQQPWEKATENKELSRWGQTWAPGTGVMSHGGNGAWDGFGAIGNCNLNGVYDWGM</sequence>
<evidence type="ECO:0000313" key="2">
    <source>
        <dbReference type="EMBL" id="KAK4106276.1"/>
    </source>
</evidence>
<reference evidence="2" key="1">
    <citation type="journal article" date="2023" name="Mol. Phylogenet. Evol.">
        <title>Genome-scale phylogeny and comparative genomics of the fungal order Sordariales.</title>
        <authorList>
            <person name="Hensen N."/>
            <person name="Bonometti L."/>
            <person name="Westerberg I."/>
            <person name="Brannstrom I.O."/>
            <person name="Guillou S."/>
            <person name="Cros-Aarteil S."/>
            <person name="Calhoun S."/>
            <person name="Haridas S."/>
            <person name="Kuo A."/>
            <person name="Mondo S."/>
            <person name="Pangilinan J."/>
            <person name="Riley R."/>
            <person name="LaButti K."/>
            <person name="Andreopoulos B."/>
            <person name="Lipzen A."/>
            <person name="Chen C."/>
            <person name="Yan M."/>
            <person name="Daum C."/>
            <person name="Ng V."/>
            <person name="Clum A."/>
            <person name="Steindorff A."/>
            <person name="Ohm R.A."/>
            <person name="Martin F."/>
            <person name="Silar P."/>
            <person name="Natvig D.O."/>
            <person name="Lalanne C."/>
            <person name="Gautier V."/>
            <person name="Ament-Velasquez S.L."/>
            <person name="Kruys A."/>
            <person name="Hutchinson M.I."/>
            <person name="Powell A.J."/>
            <person name="Barry K."/>
            <person name="Miller A.N."/>
            <person name="Grigoriev I.V."/>
            <person name="Debuchy R."/>
            <person name="Gladieux P."/>
            <person name="Hiltunen Thoren M."/>
            <person name="Johannesson H."/>
        </authorList>
    </citation>
    <scope>NUCLEOTIDE SEQUENCE</scope>
    <source>
        <strain evidence="2">CBS 757.83</strain>
    </source>
</reference>
<comment type="caution">
    <text evidence="2">The sequence shown here is derived from an EMBL/GenBank/DDBJ whole genome shotgun (WGS) entry which is preliminary data.</text>
</comment>
<keyword evidence="3" id="KW-1185">Reference proteome</keyword>
<proteinExistence type="predicted"/>
<feature type="region of interest" description="Disordered" evidence="1">
    <location>
        <begin position="78"/>
        <end position="110"/>
    </location>
</feature>
<evidence type="ECO:0000313" key="3">
    <source>
        <dbReference type="Proteomes" id="UP001305647"/>
    </source>
</evidence>
<gene>
    <name evidence="2" type="ORF">N658DRAFT_519863</name>
</gene>
<reference evidence="2" key="2">
    <citation type="submission" date="2023-05" db="EMBL/GenBank/DDBJ databases">
        <authorList>
            <consortium name="Lawrence Berkeley National Laboratory"/>
            <person name="Steindorff A."/>
            <person name="Hensen N."/>
            <person name="Bonometti L."/>
            <person name="Westerberg I."/>
            <person name="Brannstrom I.O."/>
            <person name="Guillou S."/>
            <person name="Cros-Aarteil S."/>
            <person name="Calhoun S."/>
            <person name="Haridas S."/>
            <person name="Kuo A."/>
            <person name="Mondo S."/>
            <person name="Pangilinan J."/>
            <person name="Riley R."/>
            <person name="Labutti K."/>
            <person name="Andreopoulos B."/>
            <person name="Lipzen A."/>
            <person name="Chen C."/>
            <person name="Yanf M."/>
            <person name="Daum C."/>
            <person name="Ng V."/>
            <person name="Clum A."/>
            <person name="Ohm R."/>
            <person name="Martin F."/>
            <person name="Silar P."/>
            <person name="Natvig D."/>
            <person name="Lalanne C."/>
            <person name="Gautier V."/>
            <person name="Ament-Velasquez S.L."/>
            <person name="Kruys A."/>
            <person name="Hutchinson M.I."/>
            <person name="Powell A.J."/>
            <person name="Barry K."/>
            <person name="Miller A.N."/>
            <person name="Grigoriev I.V."/>
            <person name="Debuchy R."/>
            <person name="Gladieux P."/>
            <person name="Thoren M.H."/>
            <person name="Johannesson H."/>
        </authorList>
    </citation>
    <scope>NUCLEOTIDE SEQUENCE</scope>
    <source>
        <strain evidence="2">CBS 757.83</strain>
    </source>
</reference>
<organism evidence="2 3">
    <name type="scientific">Parathielavia hyrcaniae</name>
    <dbReference type="NCBI Taxonomy" id="113614"/>
    <lineage>
        <taxon>Eukaryota</taxon>
        <taxon>Fungi</taxon>
        <taxon>Dikarya</taxon>
        <taxon>Ascomycota</taxon>
        <taxon>Pezizomycotina</taxon>
        <taxon>Sordariomycetes</taxon>
        <taxon>Sordariomycetidae</taxon>
        <taxon>Sordariales</taxon>
        <taxon>Chaetomiaceae</taxon>
        <taxon>Parathielavia</taxon>
    </lineage>
</organism>
<dbReference type="Proteomes" id="UP001305647">
    <property type="component" value="Unassembled WGS sequence"/>
</dbReference>
<dbReference type="AlphaFoldDB" id="A0AAN6QF38"/>
<accession>A0AAN6QF38</accession>
<dbReference type="EMBL" id="MU863624">
    <property type="protein sequence ID" value="KAK4106276.1"/>
    <property type="molecule type" value="Genomic_DNA"/>
</dbReference>
<name>A0AAN6QF38_9PEZI</name>
<protein>
    <submittedName>
        <fullName evidence="2">Uncharacterized protein</fullName>
    </submittedName>
</protein>
<evidence type="ECO:0000256" key="1">
    <source>
        <dbReference type="SAM" id="MobiDB-lite"/>
    </source>
</evidence>